<feature type="region of interest" description="Disordered" evidence="2">
    <location>
        <begin position="2136"/>
        <end position="2176"/>
    </location>
</feature>
<feature type="region of interest" description="Disordered" evidence="2">
    <location>
        <begin position="1590"/>
        <end position="1624"/>
    </location>
</feature>
<feature type="region of interest" description="Disordered" evidence="2">
    <location>
        <begin position="2951"/>
        <end position="3001"/>
    </location>
</feature>
<dbReference type="Pfam" id="PF00169">
    <property type="entry name" value="PH"/>
    <property type="match status" value="1"/>
</dbReference>
<feature type="compositionally biased region" description="Low complexity" evidence="2">
    <location>
        <begin position="340"/>
        <end position="359"/>
    </location>
</feature>
<feature type="compositionally biased region" description="Low complexity" evidence="2">
    <location>
        <begin position="1196"/>
        <end position="1209"/>
    </location>
</feature>
<evidence type="ECO:0000256" key="1">
    <source>
        <dbReference type="SAM" id="Coils"/>
    </source>
</evidence>
<dbReference type="InterPro" id="IPR011993">
    <property type="entry name" value="PH-like_dom_sf"/>
</dbReference>
<feature type="compositionally biased region" description="Low complexity" evidence="2">
    <location>
        <begin position="71"/>
        <end position="114"/>
    </location>
</feature>
<feature type="compositionally biased region" description="Polar residues" evidence="2">
    <location>
        <begin position="1"/>
        <end position="14"/>
    </location>
</feature>
<feature type="region of interest" description="Disordered" evidence="2">
    <location>
        <begin position="1464"/>
        <end position="1549"/>
    </location>
</feature>
<dbReference type="PROSITE" id="PS50003">
    <property type="entry name" value="PH_DOMAIN"/>
    <property type="match status" value="1"/>
</dbReference>
<feature type="compositionally biased region" description="Low complexity" evidence="2">
    <location>
        <begin position="18"/>
        <end position="31"/>
    </location>
</feature>
<feature type="compositionally biased region" description="Low complexity" evidence="2">
    <location>
        <begin position="3172"/>
        <end position="3182"/>
    </location>
</feature>
<feature type="coiled-coil region" evidence="1">
    <location>
        <begin position="640"/>
        <end position="667"/>
    </location>
</feature>
<protein>
    <submittedName>
        <fullName evidence="3">PH domain-containing protein</fullName>
    </submittedName>
</protein>
<feature type="region of interest" description="Disordered" evidence="2">
    <location>
        <begin position="487"/>
        <end position="617"/>
    </location>
</feature>
<feature type="compositionally biased region" description="Polar residues" evidence="2">
    <location>
        <begin position="151"/>
        <end position="161"/>
    </location>
</feature>
<sequence>MESKKLQQLQQANSHLAPIPQTKPPTFQQQQNAADYRPSRASPVFQNHPQYQSFASNFAQINYPHQIRPPQQVAQQQQQQHLSAHSSPKSNSNSLYLSEYSSSSQQQQQQPSQQQHHHNTIGSHYHFDQIYQTSSPSSGSGERERLYQTAPRPTQHTHTPSQPGPPQPLTKLELQFQQLQREKIQAQIKTATEALAHQQQTFALRQQLNPPVPNYHLKQNLLQNLSQQHQQQIQHQQQQLQRNAPPSSLNLTSHFQPAQGPMKLTNHANIHDYGATAATNQHAINEAFYQQQQQKHIHAVINKTPNNMQSPAPNQIIIQQNIPGQVVNQACQTQISGVKNNQQQQNQKSPNSDSMSSPSHDGLERRKSGPVHTLKSPVTKRPLNAPVSMSGWLYKQGSDGLKVWRRRWFVLSEYILYYYKSQEEEKLLGTVLLPSYKISACFPEDKVYRKFAFKCEHTNMRTFVFAAETGESMTNWVRALTLATMMQGSSESETSPPSNNARSGDNSDSGIQTYQSQVCKTGASQGPVTPVSDNGGGSQPLYANAPPKPRRANDGGYSSPSPEHIPSERYDQDQQQIYGKTPDSSFMQQSPQIKQQQQQQPHLGYDPNAYPSPGGAGGGQTVYNDAIYGNAKRIERDLYIQKLIQQQQQQQAQLQQLQQQQQVQQQVQQLAMQQTPQRAFTNPFMYPNADRRTPDTYGPPRAALDKHMSDYEDIYNLTMLSKSLPAEDPTPSAATAAAAGYRRPMSPLRYDGQNMPMRYTPNYLENNSPAQQQHVQMRARPVQSTIPRPHSADFLEYEARNPIGANSLNGVKSGKLKDGEPARAPRPKSSLDINRTPDNYYYSEASYAEKMRMQSASYLQRAANLGAVAGKEVPGAVNSSTVPRDGYYGGASSSNGRLDYDENVLHQGSASVPRAQRMTMNNLKKYPSQQEQFARSASARLPRKEEDPSARDGERKREESMKRLLEWKQRMLQSPLTRKMSQQQAQQLGLGSPGSTGNPFLSKSGQLQMEAEMYLEQEKQMQAQHQQQQLQQQQQKQQQQQMQHLRVDNKSNLEYNSYSSDDEDGTENTPAGRSTPNVSASASAELESSETVPPAEASDLDPKELPPPPSTSAGDDTLNTSQQSFSSATVCVSVAVDDTDDCSNIYENNSIAAASTPKTAKPLTSVGSFKEKMLPLEPPKYKPVYDHSSILKSPIQQPQTKQQTDQQTKTPEELHSNEDDAEDMSFEYTDEDLDEALQAEVSDETKTTIGDDMIDVSSENQSFYMPMTPKKPVLTSEVAEMKLTAMDILNSIQKGTSDPQDENTYIEMTNGLGGKCVFGDDLKSTYEMIMVQNSPPKADQEPLYMELSQLHSNSLEKKPKPDVSGSSKKNAPDSATSTLKKKQSDRNTLSKKHNKRNDLPDILKSNNSYLKSDDSSDADDESAKDHDKIKIKAARSRFSLSDTFRPASYYLGASSSTPLGDCIDSSDSEIVSPPPIPTTALPLDEHNNDEMFLSENFDTVKRRDKGSSKSNSRCSLLNPSDHRQPSQTSLSGSIDNKSQSSKNHYESNRSSLQSNLYLGSCYNVDGRYDNGSNTSSDYDLYRRLKVEPAVEDDASRRTSTSLSETESIELRRSSSKMDVATRNKRRPISEDSLNEIQVLGGYSIDETLSNASFDQYLGNLENVYVNSEKNSSSRMSWIHDSLTNLPTMDSFKNGHDNSIYYENVEMQPRAKSTTGNRTDDEAKAFYDSLEDVAAHEKVTLSPLKEKNLSIHDARCVSEDLMAAGRSNLNIEIVDSVTTMSSMDLDQRSSCTVFDLTQTTTPAHSRGNSNLSDSAPYYYSDLQSRDSPLSDISKLSDLARIKYPLKLNNQREVGVKKAGISHIHNPISHVKAANILTAAEKDHEIDQRNIYESDRMVDKNVNKMLEVSLSSNSKNYYNNKMMNNKPSQLEEPRVSGEVNSSTSILASILKSSNSPSSNQVLAALSNQASASSKSSLNISTEMSASGDQLWEEDSLWRDNLRRASHMHAKSMESLDHLNAGSSMQSKLSTLNRKHLQRQAGKAITRDVTYVNDALLTKAQTMKKHHKAQNSSDDNDVYVQLASNSNMTDSASSDTTSDVYEVLRDETKYDIDRENIRQWDLMSSGLVNSANKCLETEGRDQYGRNGKQDLGGKLGGTGGGGGGVSSRDSTLKRKHPLGLDGSYQAAKVAVATASTSSTSNVETASAVSSSTVDSNEYTPSPGSSHVFATSSDAHVHKKHTSISVRNVKNIPKGALTVKPDPSDYRTDPKLVQGYYDPRQTEYYYQDQEGYIRPDISFESTHDLYTQAQLQRAQEINLQQHYQLQDIDRSLAAMNEESPGEKWPPNINQQQVFTPRGPQTPNHHHQQDKSELRTLEMSAGDLLNRTHEELVLLLIQLRRQNSNTARSIEQCCTNIHDIQNSIRMSDGPSRAENLARLEALKKQLCELEKQYEKEKPLINLVDNMVKLGTLYRGAPGKGKSKSSSGSLHASESATLDRLEFNQRIQERRLLQEEQRQWDRLSPNHTELQSKVQQLYQIDQLLQEESGTLQSLQRDKEDLERALGGLKAKIMKGEAPAPAMEAARQQQHTLERELSRVHLMLAENSKKLEKTVADNARLEQELLVLRQKLQASRDTRGSQATLVPGQDGQYVGSATVVLESELRRVQRLVGDMQRQRNELSQAVRQLTDNSDSLHKQINKNGDSRSHIKKRSQGAAWVETDLDSLVSKDQGRHDSTLSLNVSEKQSSVYGRSDLDRSEAFESCSMDSDDLLEDSSGNPFGYPDKQEIKTVRIVKRESERRHRDREKDRSNASTHSLDQVLEEEAQIFEDYNNYHRAKSMPRGVSETHEAFVQNQDVQSYSSNLKDYYSMTANSQNSYPVSMIDRKADLYSGCDRTPIGKTSASKVSTLSLNSSMDGGSVEYSGLRTKTESIQSLTISEQSPVFQSEAAKQILHEMGAPQQGGSNGLSASERQKQKAEHMAQQNKHRRSVPKEKRRHHTAPHHVNAKQIEIMQSENDMNKNNVNWRARDDVDLEVTLRPRSNAPDVVRSAMGPREKISEHTIDKLLAAPSKILIPERYVPEQTPELSPEEKQRRQEKVEAIKKMLSETPMAGNDTSPNQPANAEKRQREHLLQLNQILAQQVMQMSKIVAENSMAVLPSSICKLRKRGMFNRTSRRNSAGMAASAAAAADDEETRYHSEVEDNDDDDDDDTESPPEPLPLYQQRENYFT</sequence>
<feature type="compositionally biased region" description="Polar residues" evidence="2">
    <location>
        <begin position="501"/>
        <end position="527"/>
    </location>
</feature>
<feature type="compositionally biased region" description="Basic residues" evidence="2">
    <location>
        <begin position="2978"/>
        <end position="2999"/>
    </location>
</feature>
<feature type="region of interest" description="Disordered" evidence="2">
    <location>
        <begin position="1192"/>
        <end position="1222"/>
    </location>
</feature>
<reference evidence="3" key="1">
    <citation type="submission" date="2020-05" db="UniProtKB">
        <authorList>
            <consortium name="EnsemblMetazoa"/>
        </authorList>
    </citation>
    <scope>IDENTIFICATION</scope>
    <source>
        <strain evidence="3">JHB</strain>
    </source>
</reference>
<feature type="compositionally biased region" description="Polar residues" evidence="2">
    <location>
        <begin position="1508"/>
        <end position="1518"/>
    </location>
</feature>
<dbReference type="PANTHER" id="PTHR12752">
    <property type="entry name" value="PHOSPHOINOSITOL 3-PHOSPHATE-BINDING PROTEIN"/>
    <property type="match status" value="1"/>
</dbReference>
<feature type="region of interest" description="Disordered" evidence="2">
    <location>
        <begin position="3166"/>
        <end position="3223"/>
    </location>
</feature>
<feature type="coiled-coil region" evidence="1">
    <location>
        <begin position="2597"/>
        <end position="2692"/>
    </location>
</feature>
<feature type="compositionally biased region" description="Basic residues" evidence="2">
    <location>
        <begin position="1379"/>
        <end position="1395"/>
    </location>
</feature>
<dbReference type="SMART" id="SM00233">
    <property type="entry name" value="PH"/>
    <property type="match status" value="1"/>
</dbReference>
<feature type="region of interest" description="Disordered" evidence="2">
    <location>
        <begin position="924"/>
        <end position="959"/>
    </location>
</feature>
<dbReference type="InParanoid" id="A0A1S4J299"/>
<feature type="region of interest" description="Disordered" evidence="2">
    <location>
        <begin position="3100"/>
        <end position="3121"/>
    </location>
</feature>
<feature type="region of interest" description="Disordered" evidence="2">
    <location>
        <begin position="2760"/>
        <end position="2813"/>
    </location>
</feature>
<dbReference type="Proteomes" id="UP000002320">
    <property type="component" value="Unassembled WGS sequence"/>
</dbReference>
<dbReference type="Pfam" id="PF25541">
    <property type="entry name" value="TBCA_PH"/>
    <property type="match status" value="1"/>
</dbReference>
<feature type="region of interest" description="Disordered" evidence="2">
    <location>
        <begin position="975"/>
        <end position="1002"/>
    </location>
</feature>
<dbReference type="EnsemblMetazoa" id="CPIJ001086-RA">
    <property type="protein sequence ID" value="CPIJ001086-PA"/>
    <property type="gene ID" value="CPIJ001086"/>
</dbReference>
<feature type="region of interest" description="Disordered" evidence="2">
    <location>
        <begin position="338"/>
        <end position="382"/>
    </location>
</feature>
<feature type="compositionally biased region" description="Low complexity" evidence="2">
    <location>
        <begin position="981"/>
        <end position="995"/>
    </location>
</feature>
<feature type="compositionally biased region" description="Low complexity" evidence="2">
    <location>
        <begin position="489"/>
        <end position="500"/>
    </location>
</feature>
<evidence type="ECO:0000313" key="3">
    <source>
        <dbReference type="EnsemblMetazoa" id="CPIJ001086-PA"/>
    </source>
</evidence>
<dbReference type="InterPro" id="IPR001849">
    <property type="entry name" value="PH_domain"/>
</dbReference>
<feature type="compositionally biased region" description="Basic and acidic residues" evidence="2">
    <location>
        <begin position="942"/>
        <end position="959"/>
    </location>
</feature>
<feature type="region of interest" description="Disordered" evidence="2">
    <location>
        <begin position="1018"/>
        <end position="1126"/>
    </location>
</feature>
<dbReference type="PANTHER" id="PTHR12752:SF9">
    <property type="entry name" value="KRAMER, ISOFORM I"/>
    <property type="match status" value="1"/>
</dbReference>
<proteinExistence type="predicted"/>
<feature type="compositionally biased region" description="Acidic residues" evidence="2">
    <location>
        <begin position="3195"/>
        <end position="3207"/>
    </location>
</feature>
<feature type="coiled-coil region" evidence="1">
    <location>
        <begin position="2538"/>
        <end position="2565"/>
    </location>
</feature>
<feature type="compositionally biased region" description="Polar residues" evidence="2">
    <location>
        <begin position="924"/>
        <end position="935"/>
    </location>
</feature>
<evidence type="ECO:0000256" key="2">
    <source>
        <dbReference type="SAM" id="MobiDB-lite"/>
    </source>
</evidence>
<feature type="compositionally biased region" description="Gly residues" evidence="2">
    <location>
        <begin position="2150"/>
        <end position="2162"/>
    </location>
</feature>
<feature type="compositionally biased region" description="Polar residues" evidence="2">
    <location>
        <begin position="1525"/>
        <end position="1549"/>
    </location>
</feature>
<feature type="compositionally biased region" description="Basic and acidic residues" evidence="2">
    <location>
        <begin position="2778"/>
        <end position="2804"/>
    </location>
</feature>
<feature type="region of interest" description="Disordered" evidence="2">
    <location>
        <begin position="1353"/>
        <end position="1427"/>
    </location>
</feature>
<evidence type="ECO:0000313" key="4">
    <source>
        <dbReference type="Proteomes" id="UP000002320"/>
    </source>
</evidence>
<feature type="compositionally biased region" description="Polar residues" evidence="2">
    <location>
        <begin position="1364"/>
        <end position="1378"/>
    </location>
</feature>
<keyword evidence="4" id="KW-1185">Reference proteome</keyword>
<dbReference type="CDD" id="cd13248">
    <property type="entry name" value="PH_PEPP1_2_3"/>
    <property type="match status" value="1"/>
</dbReference>
<dbReference type="OrthoDB" id="43122at2759"/>
<feature type="region of interest" description="Disordered" evidence="2">
    <location>
        <begin position="805"/>
        <end position="835"/>
    </location>
</feature>
<dbReference type="VEuPathDB" id="VectorBase:CPIJ001086"/>
<dbReference type="InterPro" id="IPR057971">
    <property type="entry name" value="PKHA4-7_TBCA"/>
</dbReference>
<feature type="compositionally biased region" description="Low complexity" evidence="2">
    <location>
        <begin position="2191"/>
        <end position="2212"/>
    </location>
</feature>
<feature type="region of interest" description="Disordered" evidence="2">
    <location>
        <begin position="1"/>
        <end position="118"/>
    </location>
</feature>
<feature type="compositionally biased region" description="Polar residues" evidence="2">
    <location>
        <begin position="44"/>
        <end position="60"/>
    </location>
</feature>
<feature type="region of interest" description="Disordered" evidence="2">
    <location>
        <begin position="2470"/>
        <end position="2489"/>
    </location>
</feature>
<organism evidence="3 4">
    <name type="scientific">Culex quinquefasciatus</name>
    <name type="common">Southern house mosquito</name>
    <name type="synonym">Culex pungens</name>
    <dbReference type="NCBI Taxonomy" id="7176"/>
    <lineage>
        <taxon>Eukaryota</taxon>
        <taxon>Metazoa</taxon>
        <taxon>Ecdysozoa</taxon>
        <taxon>Arthropoda</taxon>
        <taxon>Hexapoda</taxon>
        <taxon>Insecta</taxon>
        <taxon>Pterygota</taxon>
        <taxon>Neoptera</taxon>
        <taxon>Endopterygota</taxon>
        <taxon>Diptera</taxon>
        <taxon>Nematocera</taxon>
        <taxon>Culicoidea</taxon>
        <taxon>Culicidae</taxon>
        <taxon>Culicinae</taxon>
        <taxon>Culicini</taxon>
        <taxon>Culex</taxon>
        <taxon>Culex</taxon>
    </lineage>
</organism>
<feature type="region of interest" description="Disordered" evidence="2">
    <location>
        <begin position="2191"/>
        <end position="2221"/>
    </location>
</feature>
<dbReference type="Gene3D" id="2.30.29.30">
    <property type="entry name" value="Pleckstrin-homology domain (PH domain)/Phosphotyrosine-binding domain (PTB)"/>
    <property type="match status" value="1"/>
</dbReference>
<feature type="compositionally biased region" description="Polar residues" evidence="2">
    <location>
        <begin position="2343"/>
        <end position="2358"/>
    </location>
</feature>
<feature type="compositionally biased region" description="Low complexity" evidence="2">
    <location>
        <begin position="588"/>
        <end position="600"/>
    </location>
</feature>
<feature type="compositionally biased region" description="Polar residues" evidence="2">
    <location>
        <begin position="1067"/>
        <end position="1078"/>
    </location>
</feature>
<feature type="region of interest" description="Disordered" evidence="2">
    <location>
        <begin position="2332"/>
        <end position="2366"/>
    </location>
</feature>
<dbReference type="SUPFAM" id="SSF50729">
    <property type="entry name" value="PH domain-like"/>
    <property type="match status" value="1"/>
</dbReference>
<feature type="compositionally biased region" description="Polar residues" evidence="2">
    <location>
        <begin position="1111"/>
        <end position="1126"/>
    </location>
</feature>
<keyword evidence="1" id="KW-0175">Coiled coil</keyword>
<dbReference type="InterPro" id="IPR040392">
    <property type="entry name" value="PKHA4-7_PH"/>
</dbReference>
<name>A0A1S4J299_CULQU</name>
<dbReference type="VEuPathDB" id="VectorBase:CQUJHB015474"/>
<feature type="compositionally biased region" description="Polar residues" evidence="2">
    <location>
        <begin position="573"/>
        <end position="587"/>
    </location>
</feature>
<feature type="compositionally biased region" description="Basic and acidic residues" evidence="2">
    <location>
        <begin position="1498"/>
        <end position="1507"/>
    </location>
</feature>
<feature type="compositionally biased region" description="Low complexity" evidence="2">
    <location>
        <begin position="1020"/>
        <end position="1044"/>
    </location>
</feature>
<dbReference type="FunCoup" id="A0A1S4J299">
    <property type="interactions" value="5"/>
</dbReference>
<accession>A0A1S4J299</accession>
<feature type="coiled-coil region" evidence="1">
    <location>
        <begin position="169"/>
        <end position="201"/>
    </location>
</feature>
<feature type="region of interest" description="Disordered" evidence="2">
    <location>
        <begin position="131"/>
        <end position="169"/>
    </location>
</feature>
<feature type="region of interest" description="Disordered" evidence="2">
    <location>
        <begin position="877"/>
        <end position="899"/>
    </location>
</feature>
<feature type="compositionally biased region" description="Low complexity" evidence="2">
    <location>
        <begin position="1079"/>
        <end position="1090"/>
    </location>
</feature>